<gene>
    <name evidence="1" type="ORF">XBP1_2820001</name>
</gene>
<accession>A0A077NH89</accession>
<name>A0A077NH89_XENBV</name>
<dbReference type="HOGENOM" id="CLU_3207079_0_0_6"/>
<dbReference type="EMBL" id="CBSW010000204">
    <property type="protein sequence ID" value="CDG97763.1"/>
    <property type="molecule type" value="Genomic_DNA"/>
</dbReference>
<comment type="caution">
    <text evidence="1">The sequence shown here is derived from an EMBL/GenBank/DDBJ whole genome shotgun (WGS) entry which is preliminary data.</text>
</comment>
<organism evidence="1">
    <name type="scientific">Xenorhabdus bovienii str. puntauvense</name>
    <dbReference type="NCBI Taxonomy" id="1398201"/>
    <lineage>
        <taxon>Bacteria</taxon>
        <taxon>Pseudomonadati</taxon>
        <taxon>Pseudomonadota</taxon>
        <taxon>Gammaproteobacteria</taxon>
        <taxon>Enterobacterales</taxon>
        <taxon>Morganellaceae</taxon>
        <taxon>Xenorhabdus</taxon>
    </lineage>
</organism>
<dbReference type="AlphaFoldDB" id="A0A077NH89"/>
<reference evidence="1" key="1">
    <citation type="submission" date="2013-07" db="EMBL/GenBank/DDBJ databases">
        <title>Sub-species coevolution in mutualistic symbiosis.</title>
        <authorList>
            <person name="Murfin K."/>
            <person name="Klassen J."/>
            <person name="Lee M."/>
            <person name="Forst S."/>
            <person name="Stock P."/>
            <person name="Goodrich-Blair H."/>
        </authorList>
    </citation>
    <scope>NUCLEOTIDE SEQUENCE [LARGE SCALE GENOMIC DNA]</scope>
    <source>
        <strain evidence="1">Puntauvense</strain>
    </source>
</reference>
<proteinExistence type="predicted"/>
<protein>
    <submittedName>
        <fullName evidence="1">Uncharacterized protein</fullName>
    </submittedName>
</protein>
<dbReference type="Proteomes" id="UP000028511">
    <property type="component" value="Unassembled WGS sequence"/>
</dbReference>
<evidence type="ECO:0000313" key="1">
    <source>
        <dbReference type="EMBL" id="CDG97763.1"/>
    </source>
</evidence>
<sequence length="45" mass="5240">MRQINQQARKHCLLGLHQRPHFIRIKINKDDIPADKAPVKNINGI</sequence>